<comment type="catalytic activity">
    <reaction evidence="6">
        <text>5-(methylsulfanyl)-alpha-D-ribose 1-phosphate = 5-(methylsulfanyl)-D-ribulose 1-phosphate</text>
        <dbReference type="Rhea" id="RHEA:19989"/>
        <dbReference type="ChEBI" id="CHEBI:58533"/>
        <dbReference type="ChEBI" id="CHEBI:58548"/>
        <dbReference type="EC" id="5.3.1.23"/>
    </reaction>
</comment>
<dbReference type="UniPathway" id="UPA00904">
    <property type="reaction ID" value="UER00874"/>
</dbReference>
<dbReference type="Gene3D" id="1.20.120.420">
    <property type="entry name" value="translation initiation factor eif-2b, domain 1"/>
    <property type="match status" value="1"/>
</dbReference>
<keyword evidence="3 6" id="KW-0486">Methionine biosynthesis</keyword>
<dbReference type="PANTHER" id="PTHR43475">
    <property type="entry name" value="METHYLTHIORIBOSE-1-PHOSPHATE ISOMERASE"/>
    <property type="match status" value="1"/>
</dbReference>
<comment type="pathway">
    <text evidence="6">Amino-acid biosynthesis; L-methionine biosynthesis via salvage pathway; L-methionine from S-methyl-5-thio-alpha-D-ribose 1-phosphate: step 1/6.</text>
</comment>
<comment type="function">
    <text evidence="6">Catalyzes the interconversion of methylthioribose-1-phosphate (MTR-1-P) into methylthioribulose-1-phosphate (MTRu-1-P).</text>
</comment>
<dbReference type="Gene3D" id="3.40.50.10470">
    <property type="entry name" value="Translation initiation factor eif-2b, domain 2"/>
    <property type="match status" value="1"/>
</dbReference>
<protein>
    <recommendedName>
        <fullName evidence="6">Methylthioribose-1-phosphate isomerase</fullName>
        <shortName evidence="6">M1Pi</shortName>
        <shortName evidence="6">MTR-1-P isomerase</shortName>
        <ecNumber evidence="6">5.3.1.23</ecNumber>
    </recommendedName>
    <alternativeName>
        <fullName evidence="6">S-methyl-5-thioribose-1-phosphate isomerase</fullName>
    </alternativeName>
    <alternativeName>
        <fullName evidence="6">Translation initiation factor eIF-2B subunit alpha/beta/delta-like protein</fullName>
    </alternativeName>
</protein>
<dbReference type="STRING" id="50429.A0A2B4SWN4"/>
<dbReference type="InterPro" id="IPR005251">
    <property type="entry name" value="IF-M1Pi"/>
</dbReference>
<keyword evidence="1 6" id="KW-0963">Cytoplasm</keyword>
<sequence>MSLLAIKYKRGHLEILNQLLLPHESVYEEITGAEDGWQAIRTMKVRGAPAIALVGALSLAVELLPVSFSSKEELKNFVAEKLQYLTTARPTAVNIMEAAKHLTLFVKDSSSKINDTETVKVELITEIEGMLEKDLSDNKALGRLGAEHMLQLVGADKLKVLTHCNTGSLATSGFGTALGVIRHLSEQDHIDHVFCTETRPYNQGSRLTAYELVYENIPSTLVADSMVSLLMKTKGVHAVVVGADRVVANGDTANKIGTYQIAIAAKHHGIPFYVAVPSTSIDLSLEHGSDIVIEERPAEELTNVAGVRIAAPGIACWNPAFDVTPAELITGGIATECGVFKPSELKKALAGKN</sequence>
<dbReference type="Pfam" id="PF01008">
    <property type="entry name" value="IF-2B"/>
    <property type="match status" value="1"/>
</dbReference>
<dbReference type="InterPro" id="IPR037171">
    <property type="entry name" value="NagB/RpiA_transferase-like"/>
</dbReference>
<dbReference type="FunFam" id="1.20.120.420:FF:000003">
    <property type="entry name" value="Methylthioribose-1-phosphate isomerase"/>
    <property type="match status" value="1"/>
</dbReference>
<dbReference type="GO" id="GO:0046523">
    <property type="term" value="F:S-methyl-5-thioribose-1-phosphate isomerase activity"/>
    <property type="evidence" value="ECO:0007669"/>
    <property type="project" value="UniProtKB-UniRule"/>
</dbReference>
<keyword evidence="2 6" id="KW-0028">Amino-acid biosynthesis</keyword>
<evidence type="ECO:0000256" key="3">
    <source>
        <dbReference type="ARBA" id="ARBA00023167"/>
    </source>
</evidence>
<dbReference type="FunFam" id="3.40.50.10470:FF:000003">
    <property type="entry name" value="Methylthioribose-1-phosphate isomerase"/>
    <property type="match status" value="1"/>
</dbReference>
<comment type="caution">
    <text evidence="7">The sequence shown here is derived from an EMBL/GenBank/DDBJ whole genome shotgun (WGS) entry which is preliminary data.</text>
</comment>
<dbReference type="EC" id="5.3.1.23" evidence="6"/>
<dbReference type="InterPro" id="IPR000649">
    <property type="entry name" value="IF-2B-related"/>
</dbReference>
<dbReference type="NCBIfam" id="NF004326">
    <property type="entry name" value="PRK05720.1"/>
    <property type="match status" value="1"/>
</dbReference>
<organism evidence="7 8">
    <name type="scientific">Stylophora pistillata</name>
    <name type="common">Smooth cauliflower coral</name>
    <dbReference type="NCBI Taxonomy" id="50429"/>
    <lineage>
        <taxon>Eukaryota</taxon>
        <taxon>Metazoa</taxon>
        <taxon>Cnidaria</taxon>
        <taxon>Anthozoa</taxon>
        <taxon>Hexacorallia</taxon>
        <taxon>Scleractinia</taxon>
        <taxon>Astrocoeniina</taxon>
        <taxon>Pocilloporidae</taxon>
        <taxon>Stylophora</taxon>
    </lineage>
</organism>
<proteinExistence type="inferred from homology"/>
<comment type="similarity">
    <text evidence="6">Belongs to the eIF-2B alpha/beta/delta subunits family. MtnA subfamily.</text>
</comment>
<reference evidence="8" key="1">
    <citation type="journal article" date="2017" name="bioRxiv">
        <title>Comparative analysis of the genomes of Stylophora pistillata and Acropora digitifera provides evidence for extensive differences between species of corals.</title>
        <authorList>
            <person name="Voolstra C.R."/>
            <person name="Li Y."/>
            <person name="Liew Y.J."/>
            <person name="Baumgarten S."/>
            <person name="Zoccola D."/>
            <person name="Flot J.-F."/>
            <person name="Tambutte S."/>
            <person name="Allemand D."/>
            <person name="Aranda M."/>
        </authorList>
    </citation>
    <scope>NUCLEOTIDE SEQUENCE [LARGE SCALE GENOMIC DNA]</scope>
</reference>
<evidence type="ECO:0000313" key="8">
    <source>
        <dbReference type="Proteomes" id="UP000225706"/>
    </source>
</evidence>
<evidence type="ECO:0000256" key="1">
    <source>
        <dbReference type="ARBA" id="ARBA00022490"/>
    </source>
</evidence>
<accession>A0A2B4SWN4</accession>
<keyword evidence="8" id="KW-1185">Reference proteome</keyword>
<evidence type="ECO:0000256" key="6">
    <source>
        <dbReference type="HAMAP-Rule" id="MF_03119"/>
    </source>
</evidence>
<keyword evidence="4 6" id="KW-0413">Isomerase</keyword>
<name>A0A2B4SWN4_STYPI</name>
<evidence type="ECO:0000256" key="4">
    <source>
        <dbReference type="ARBA" id="ARBA00023235"/>
    </source>
</evidence>
<dbReference type="SUPFAM" id="SSF100950">
    <property type="entry name" value="NagB/RpiA/CoA transferase-like"/>
    <property type="match status" value="1"/>
</dbReference>
<dbReference type="HAMAP" id="MF_01678">
    <property type="entry name" value="Salvage_MtnA"/>
    <property type="match status" value="1"/>
</dbReference>
<comment type="subcellular location">
    <subcellularLocation>
        <location evidence="6">Cytoplasm</location>
    </subcellularLocation>
    <subcellularLocation>
        <location evidence="6">Nucleus</location>
    </subcellularLocation>
</comment>
<evidence type="ECO:0000256" key="2">
    <source>
        <dbReference type="ARBA" id="ARBA00022605"/>
    </source>
</evidence>
<dbReference type="GO" id="GO:0005737">
    <property type="term" value="C:cytoplasm"/>
    <property type="evidence" value="ECO:0007669"/>
    <property type="project" value="UniProtKB-SubCell"/>
</dbReference>
<dbReference type="InterPro" id="IPR042529">
    <property type="entry name" value="IF_2B-like_C"/>
</dbReference>
<dbReference type="OrthoDB" id="2461at2759"/>
<dbReference type="AlphaFoldDB" id="A0A2B4SWN4"/>
<dbReference type="NCBIfam" id="TIGR00524">
    <property type="entry name" value="eIF-2B_rel"/>
    <property type="match status" value="1"/>
</dbReference>
<dbReference type="EMBL" id="LSMT01000011">
    <property type="protein sequence ID" value="PFX33503.1"/>
    <property type="molecule type" value="Genomic_DNA"/>
</dbReference>
<dbReference type="GO" id="GO:0019509">
    <property type="term" value="P:L-methionine salvage from methylthioadenosine"/>
    <property type="evidence" value="ECO:0007669"/>
    <property type="project" value="UniProtKB-UniRule"/>
</dbReference>
<dbReference type="GO" id="GO:0005634">
    <property type="term" value="C:nucleus"/>
    <property type="evidence" value="ECO:0007669"/>
    <property type="project" value="UniProtKB-SubCell"/>
</dbReference>
<dbReference type="Proteomes" id="UP000225706">
    <property type="component" value="Unassembled WGS sequence"/>
</dbReference>
<dbReference type="InterPro" id="IPR011559">
    <property type="entry name" value="Initiation_fac_2B_a/b/d"/>
</dbReference>
<dbReference type="PANTHER" id="PTHR43475:SF1">
    <property type="entry name" value="METHYLTHIORIBOSE-1-PHOSPHATE ISOMERASE"/>
    <property type="match status" value="1"/>
</dbReference>
<feature type="site" description="Transition state stabilizer" evidence="6">
    <location>
        <position position="164"/>
    </location>
</feature>
<dbReference type="InterPro" id="IPR027363">
    <property type="entry name" value="M1Pi_N"/>
</dbReference>
<keyword evidence="5 6" id="KW-0539">Nucleus</keyword>
<feature type="active site" description="Proton donor" evidence="6">
    <location>
        <position position="244"/>
    </location>
</feature>
<gene>
    <name evidence="7" type="ORF">AWC38_SpisGene1577</name>
</gene>
<evidence type="ECO:0000256" key="5">
    <source>
        <dbReference type="ARBA" id="ARBA00023242"/>
    </source>
</evidence>
<evidence type="ECO:0000313" key="7">
    <source>
        <dbReference type="EMBL" id="PFX33503.1"/>
    </source>
</evidence>
<dbReference type="NCBIfam" id="TIGR00512">
    <property type="entry name" value="salvage_mtnA"/>
    <property type="match status" value="1"/>
</dbReference>